<dbReference type="RefSeq" id="WP_289164996.1">
    <property type="nucleotide sequence ID" value="NZ_JASZZN010000014.1"/>
</dbReference>
<dbReference type="SUPFAM" id="SSF46785">
    <property type="entry name" value="Winged helix' DNA-binding domain"/>
    <property type="match status" value="1"/>
</dbReference>
<sequence length="222" mass="24784">MESVQFNTPVKKVSLVESVYQTIVEAIVSGQLAPGTIVNSVAIAEQLGVSRTPVKESIRLLVRDGLLRQESNHKAQVAKFSPVEIREIYEVRLALESKAAERAATRISDDALRALRFEAERLRDSRSDVDWAAKAIDYDIRFHAAIAQAADNSRLGEEINRYRLLVRSFCLLTGREAILEQALNEHILILDALASRKPSRARKAMESHILARLKATAEQVKS</sequence>
<evidence type="ECO:0000313" key="6">
    <source>
        <dbReference type="Proteomes" id="UP001239462"/>
    </source>
</evidence>
<dbReference type="SMART" id="SM00895">
    <property type="entry name" value="FCD"/>
    <property type="match status" value="1"/>
</dbReference>
<keyword evidence="3" id="KW-0804">Transcription</keyword>
<dbReference type="InterPro" id="IPR036388">
    <property type="entry name" value="WH-like_DNA-bd_sf"/>
</dbReference>
<accession>A0ABT7PLZ1</accession>
<proteinExistence type="predicted"/>
<feature type="domain" description="HTH gntR-type" evidence="4">
    <location>
        <begin position="13"/>
        <end position="80"/>
    </location>
</feature>
<evidence type="ECO:0000256" key="1">
    <source>
        <dbReference type="ARBA" id="ARBA00023015"/>
    </source>
</evidence>
<dbReference type="SUPFAM" id="SSF48008">
    <property type="entry name" value="GntR ligand-binding domain-like"/>
    <property type="match status" value="1"/>
</dbReference>
<comment type="caution">
    <text evidence="5">The sequence shown here is derived from an EMBL/GenBank/DDBJ whole genome shotgun (WGS) entry which is preliminary data.</text>
</comment>
<dbReference type="Pfam" id="PF07729">
    <property type="entry name" value="FCD"/>
    <property type="match status" value="1"/>
</dbReference>
<dbReference type="SMART" id="SM00345">
    <property type="entry name" value="HTH_GNTR"/>
    <property type="match status" value="1"/>
</dbReference>
<reference evidence="5 6" key="1">
    <citation type="submission" date="2023-06" db="EMBL/GenBank/DDBJ databases">
        <title>Roseiconus lacunae JC819 isolated from Gulf of Mannar region, Tamil Nadu.</title>
        <authorList>
            <person name="Pk S."/>
            <person name="Ch S."/>
            <person name="Ch V.R."/>
        </authorList>
    </citation>
    <scope>NUCLEOTIDE SEQUENCE [LARGE SCALE GENOMIC DNA]</scope>
    <source>
        <strain evidence="5 6">JC819</strain>
    </source>
</reference>
<dbReference type="PANTHER" id="PTHR43537">
    <property type="entry name" value="TRANSCRIPTIONAL REGULATOR, GNTR FAMILY"/>
    <property type="match status" value="1"/>
</dbReference>
<dbReference type="Proteomes" id="UP001239462">
    <property type="component" value="Unassembled WGS sequence"/>
</dbReference>
<dbReference type="Pfam" id="PF00392">
    <property type="entry name" value="GntR"/>
    <property type="match status" value="1"/>
</dbReference>
<keyword evidence="2" id="KW-0238">DNA-binding</keyword>
<dbReference type="Gene3D" id="1.10.10.10">
    <property type="entry name" value="Winged helix-like DNA-binding domain superfamily/Winged helix DNA-binding domain"/>
    <property type="match status" value="1"/>
</dbReference>
<evidence type="ECO:0000313" key="5">
    <source>
        <dbReference type="EMBL" id="MDM4017518.1"/>
    </source>
</evidence>
<dbReference type="InterPro" id="IPR000524">
    <property type="entry name" value="Tscrpt_reg_HTH_GntR"/>
</dbReference>
<gene>
    <name evidence="5" type="ORF">QTN89_18865</name>
</gene>
<protein>
    <submittedName>
        <fullName evidence="5">GntR family transcriptional regulator</fullName>
    </submittedName>
</protein>
<dbReference type="Gene3D" id="1.20.120.530">
    <property type="entry name" value="GntR ligand-binding domain-like"/>
    <property type="match status" value="1"/>
</dbReference>
<keyword evidence="1" id="KW-0805">Transcription regulation</keyword>
<dbReference type="CDD" id="cd07377">
    <property type="entry name" value="WHTH_GntR"/>
    <property type="match status" value="1"/>
</dbReference>
<evidence type="ECO:0000256" key="2">
    <source>
        <dbReference type="ARBA" id="ARBA00023125"/>
    </source>
</evidence>
<dbReference type="InterPro" id="IPR011711">
    <property type="entry name" value="GntR_C"/>
</dbReference>
<dbReference type="PROSITE" id="PS50949">
    <property type="entry name" value="HTH_GNTR"/>
    <property type="match status" value="1"/>
</dbReference>
<dbReference type="InterPro" id="IPR008920">
    <property type="entry name" value="TF_FadR/GntR_C"/>
</dbReference>
<dbReference type="EMBL" id="JASZZN010000014">
    <property type="protein sequence ID" value="MDM4017518.1"/>
    <property type="molecule type" value="Genomic_DNA"/>
</dbReference>
<evidence type="ECO:0000259" key="4">
    <source>
        <dbReference type="PROSITE" id="PS50949"/>
    </source>
</evidence>
<evidence type="ECO:0000256" key="3">
    <source>
        <dbReference type="ARBA" id="ARBA00023163"/>
    </source>
</evidence>
<dbReference type="InterPro" id="IPR036390">
    <property type="entry name" value="WH_DNA-bd_sf"/>
</dbReference>
<name>A0ABT7PLZ1_9BACT</name>
<organism evidence="5 6">
    <name type="scientific">Roseiconus lacunae</name>
    <dbReference type="NCBI Taxonomy" id="2605694"/>
    <lineage>
        <taxon>Bacteria</taxon>
        <taxon>Pseudomonadati</taxon>
        <taxon>Planctomycetota</taxon>
        <taxon>Planctomycetia</taxon>
        <taxon>Pirellulales</taxon>
        <taxon>Pirellulaceae</taxon>
        <taxon>Roseiconus</taxon>
    </lineage>
</organism>
<dbReference type="PANTHER" id="PTHR43537:SF24">
    <property type="entry name" value="GLUCONATE OPERON TRANSCRIPTIONAL REPRESSOR"/>
    <property type="match status" value="1"/>
</dbReference>
<keyword evidence="6" id="KW-1185">Reference proteome</keyword>